<dbReference type="GO" id="GO:0005576">
    <property type="term" value="C:extracellular region"/>
    <property type="evidence" value="ECO:0007669"/>
    <property type="project" value="InterPro"/>
</dbReference>
<dbReference type="AlphaFoldDB" id="O96966"/>
<organism evidence="2">
    <name type="scientific">Euplotoides octocarinatus</name>
    <name type="common">Freshwater ciliate</name>
    <name type="synonym">Euplotes octocarinatus</name>
    <dbReference type="NCBI Taxonomy" id="2716877"/>
    <lineage>
        <taxon>Eukaryota</taxon>
        <taxon>Sar</taxon>
        <taxon>Alveolata</taxon>
        <taxon>Ciliophora</taxon>
        <taxon>Intramacronucleata</taxon>
        <taxon>Spirotrichea</taxon>
        <taxon>Hypotrichia</taxon>
        <taxon>Euplotida</taxon>
        <taxon>Euplotidae</taxon>
        <taxon>Euplotes</taxon>
    </lineage>
</organism>
<reference evidence="2" key="1">
    <citation type="journal article" date="1999" name="Eur. J. Protist.">
        <title>Characterization of two genes encoding a fifth so far unknown pheromone of Euplotes octocarinatus.</title>
        <authorList>
            <person name="Moellenbeck M."/>
            <person name="Heckmann K."/>
        </authorList>
    </citation>
    <scope>NUCLEOTIDE SEQUENCE</scope>
    <source>
        <strain evidence="2">EG 20-11</strain>
    </source>
</reference>
<protein>
    <submittedName>
        <fullName evidence="2">Pheromone 5</fullName>
    </submittedName>
</protein>
<evidence type="ECO:0000256" key="1">
    <source>
        <dbReference type="SAM" id="SignalP"/>
    </source>
</evidence>
<proteinExistence type="predicted"/>
<accession>O96966</accession>
<feature type="signal peptide" evidence="1">
    <location>
        <begin position="1"/>
        <end position="16"/>
    </location>
</feature>
<dbReference type="Pfam" id="PF05842">
    <property type="entry name" value="Euplotes_phero"/>
    <property type="match status" value="1"/>
</dbReference>
<name>O96966_EUPOC</name>
<dbReference type="GO" id="GO:0005186">
    <property type="term" value="F:pheromone activity"/>
    <property type="evidence" value="ECO:0007669"/>
    <property type="project" value="InterPro"/>
</dbReference>
<feature type="chain" id="PRO_5004160643" evidence="1">
    <location>
        <begin position="17"/>
        <end position="161"/>
    </location>
</feature>
<keyword evidence="1" id="KW-0732">Signal</keyword>
<evidence type="ECO:0000313" key="2">
    <source>
        <dbReference type="EMBL" id="CAA77174.1"/>
    </source>
</evidence>
<sequence>MKAIFIILAILMVTQAFKMTSKVNTKLQSQIQSKFQSKNKLASTFMTNLKTKDAPDCYSQTYLTGCNTNPDKCWYNSNGCGSTDGSLGECYTNDPENPGVGDNIAQVIFDRWMLGCYEDVSNCVVDAGAMYAIFSSQYLCNCGYEFGNVNDFTYGFCGVYP</sequence>
<dbReference type="EMBL" id="Y18433">
    <property type="protein sequence ID" value="CAA77174.1"/>
    <property type="molecule type" value="Genomic_DNA"/>
</dbReference>
<dbReference type="InterPro" id="IPR008612">
    <property type="entry name" value="Mating_pheromone_EUPOC"/>
</dbReference>